<accession>A0ABS6RWM7</accession>
<name>A0ABS6RWM7_9BACT</name>
<dbReference type="Proteomes" id="UP001196980">
    <property type="component" value="Unassembled WGS sequence"/>
</dbReference>
<protein>
    <recommendedName>
        <fullName evidence="3">Permuted papain-like amidase enzyme, YaeF/YiiX, C92 family</fullName>
    </recommendedName>
</protein>
<evidence type="ECO:0000313" key="2">
    <source>
        <dbReference type="Proteomes" id="UP001196980"/>
    </source>
</evidence>
<proteinExistence type="predicted"/>
<comment type="caution">
    <text evidence="1">The sequence shown here is derived from an EMBL/GenBank/DDBJ whole genome shotgun (WGS) entry which is preliminary data.</text>
</comment>
<sequence>MDSVRLKDCDILLFPAKGWPEKLIAWGTDSLYCHVGVITSARLGIMIEAGAGRVHATAITNLHRDYDVYRVKSKYDYQKDSVIHFLTLALNAHYDYLGVAYLGILKLLGKCGINTKDAANKWQKSRDYFCSELVHRAFIAGGLNLVPGLPDSDVISPADIAVSKYVKMEKQHKE</sequence>
<dbReference type="RefSeq" id="WP_218251652.1">
    <property type="nucleotide sequence ID" value="NZ_JABXWD010000067.1"/>
</dbReference>
<evidence type="ECO:0008006" key="3">
    <source>
        <dbReference type="Google" id="ProtNLM"/>
    </source>
</evidence>
<keyword evidence="2" id="KW-1185">Reference proteome</keyword>
<dbReference type="EMBL" id="JABXWD010000067">
    <property type="protein sequence ID" value="MBV6341039.1"/>
    <property type="molecule type" value="Genomic_DNA"/>
</dbReference>
<gene>
    <name evidence="1" type="ORF">HWQ67_05530</name>
</gene>
<organism evidence="1 2">
    <name type="scientific">Candidatus Magnetobacterium casense</name>
    <dbReference type="NCBI Taxonomy" id="1455061"/>
    <lineage>
        <taxon>Bacteria</taxon>
        <taxon>Pseudomonadati</taxon>
        <taxon>Nitrospirota</taxon>
        <taxon>Thermodesulfovibrionia</taxon>
        <taxon>Thermodesulfovibrionales</taxon>
        <taxon>Candidatus Magnetobacteriaceae</taxon>
        <taxon>Candidatus Magnetobacterium</taxon>
    </lineage>
</organism>
<reference evidence="1 2" key="1">
    <citation type="journal article" date="2020" name="J Geophys Res Biogeosci">
        <title>Magnetotaxis as an Adaptation to Enable Bacterial Shuttling of Microbial Sulfur and Sulfur Cycling Across Aquatic Oxic#Anoxic Interfaces.</title>
        <authorList>
            <person name="Li J."/>
            <person name="Liu P."/>
            <person name="Wang J."/>
            <person name="Roberts A.P."/>
            <person name="Pan Y."/>
        </authorList>
    </citation>
    <scope>NUCLEOTIDE SEQUENCE [LARGE SCALE GENOMIC DNA]</scope>
    <source>
        <strain evidence="1 2">MYR-1_YQ</strain>
    </source>
</reference>
<evidence type="ECO:0000313" key="1">
    <source>
        <dbReference type="EMBL" id="MBV6341039.1"/>
    </source>
</evidence>